<name>A0ACC0FND2_9ERIC</name>
<evidence type="ECO:0000313" key="1">
    <source>
        <dbReference type="EMBL" id="KAI7989854.1"/>
    </source>
</evidence>
<comment type="caution">
    <text evidence="1">The sequence shown here is derived from an EMBL/GenBank/DDBJ whole genome shotgun (WGS) entry which is preliminary data.</text>
</comment>
<evidence type="ECO:0000313" key="2">
    <source>
        <dbReference type="Proteomes" id="UP001060215"/>
    </source>
</evidence>
<dbReference type="Proteomes" id="UP001060215">
    <property type="component" value="Chromosome 14"/>
</dbReference>
<reference evidence="1 2" key="1">
    <citation type="journal article" date="2022" name="Plant J.">
        <title>Chromosome-level genome of Camellia lanceoleosa provides a valuable resource for understanding genome evolution and self-incompatibility.</title>
        <authorList>
            <person name="Gong W."/>
            <person name="Xiao S."/>
            <person name="Wang L."/>
            <person name="Liao Z."/>
            <person name="Chang Y."/>
            <person name="Mo W."/>
            <person name="Hu G."/>
            <person name="Li W."/>
            <person name="Zhao G."/>
            <person name="Zhu H."/>
            <person name="Hu X."/>
            <person name="Ji K."/>
            <person name="Xiang X."/>
            <person name="Song Q."/>
            <person name="Yuan D."/>
            <person name="Jin S."/>
            <person name="Zhang L."/>
        </authorList>
    </citation>
    <scope>NUCLEOTIDE SEQUENCE [LARGE SCALE GENOMIC DNA]</scope>
    <source>
        <strain evidence="1">SQ_2022a</strain>
    </source>
</reference>
<gene>
    <name evidence="1" type="ORF">LOK49_LG13G00002</name>
</gene>
<sequence>MLSTISAWQGWISLVMDLYKIGELFDEQQIYRVDHYLGKELVQTLLVLRFANRFFLPLWNRDNIDNVQIVFREDFGTEGRGGYFDEYGYVKWNLTSFSVRFVY</sequence>
<protein>
    <submittedName>
        <fullName evidence="1">Glucose-6-phosphate 1-dehydrogenase, cytoplasmic isoform</fullName>
    </submittedName>
</protein>
<dbReference type="EMBL" id="CM045771">
    <property type="protein sequence ID" value="KAI7989854.1"/>
    <property type="molecule type" value="Genomic_DNA"/>
</dbReference>
<accession>A0ACC0FND2</accession>
<proteinExistence type="predicted"/>
<keyword evidence="2" id="KW-1185">Reference proteome</keyword>
<organism evidence="1 2">
    <name type="scientific">Camellia lanceoleosa</name>
    <dbReference type="NCBI Taxonomy" id="1840588"/>
    <lineage>
        <taxon>Eukaryota</taxon>
        <taxon>Viridiplantae</taxon>
        <taxon>Streptophyta</taxon>
        <taxon>Embryophyta</taxon>
        <taxon>Tracheophyta</taxon>
        <taxon>Spermatophyta</taxon>
        <taxon>Magnoliopsida</taxon>
        <taxon>eudicotyledons</taxon>
        <taxon>Gunneridae</taxon>
        <taxon>Pentapetalae</taxon>
        <taxon>asterids</taxon>
        <taxon>Ericales</taxon>
        <taxon>Theaceae</taxon>
        <taxon>Camellia</taxon>
    </lineage>
</organism>